<sequence length="55" mass="6017">EAEVTEIVSDPQHSQKLLRVLQSFRQDDCFQDAVLVLDGEQIPVLGQVIPPGGNS</sequence>
<dbReference type="Gene3D" id="3.30.710.10">
    <property type="entry name" value="Potassium Channel Kv1.1, Chain A"/>
    <property type="match status" value="1"/>
</dbReference>
<reference evidence="1" key="1">
    <citation type="submission" date="2025-08" db="UniProtKB">
        <authorList>
            <consortium name="Ensembl"/>
        </authorList>
    </citation>
    <scope>IDENTIFICATION</scope>
</reference>
<name>A0A671L2R3_9TELE</name>
<proteinExistence type="predicted"/>
<protein>
    <submittedName>
        <fullName evidence="1">Uncharacterized protein</fullName>
    </submittedName>
</protein>
<dbReference type="AlphaFoldDB" id="A0A671L2R3"/>
<accession>A0A671L2R3</accession>
<organism evidence="1 2">
    <name type="scientific">Sinocyclocheilus anshuiensis</name>
    <dbReference type="NCBI Taxonomy" id="1608454"/>
    <lineage>
        <taxon>Eukaryota</taxon>
        <taxon>Metazoa</taxon>
        <taxon>Chordata</taxon>
        <taxon>Craniata</taxon>
        <taxon>Vertebrata</taxon>
        <taxon>Euteleostomi</taxon>
        <taxon>Actinopterygii</taxon>
        <taxon>Neopterygii</taxon>
        <taxon>Teleostei</taxon>
        <taxon>Ostariophysi</taxon>
        <taxon>Cypriniformes</taxon>
        <taxon>Cyprinidae</taxon>
        <taxon>Cyprininae</taxon>
        <taxon>Sinocyclocheilus</taxon>
    </lineage>
</organism>
<dbReference type="Proteomes" id="UP000472260">
    <property type="component" value="Unassembled WGS sequence"/>
</dbReference>
<dbReference type="Ensembl" id="ENSSANT00000014592.1">
    <property type="protein sequence ID" value="ENSSANP00000013676.1"/>
    <property type="gene ID" value="ENSSANG00000007284.1"/>
</dbReference>
<keyword evidence="2" id="KW-1185">Reference proteome</keyword>
<reference evidence="1" key="2">
    <citation type="submission" date="2025-09" db="UniProtKB">
        <authorList>
            <consortium name="Ensembl"/>
        </authorList>
    </citation>
    <scope>IDENTIFICATION</scope>
</reference>
<evidence type="ECO:0000313" key="1">
    <source>
        <dbReference type="Ensembl" id="ENSSANP00000013676.1"/>
    </source>
</evidence>
<evidence type="ECO:0000313" key="2">
    <source>
        <dbReference type="Proteomes" id="UP000472260"/>
    </source>
</evidence>
<dbReference type="InterPro" id="IPR011333">
    <property type="entry name" value="SKP1/BTB/POZ_sf"/>
</dbReference>